<dbReference type="Pfam" id="PF00830">
    <property type="entry name" value="Ribosomal_L28"/>
    <property type="match status" value="1"/>
</dbReference>
<name>A0A5P2WZI9_STRST</name>
<feature type="region of interest" description="Disordered" evidence="6">
    <location>
        <begin position="17"/>
        <end position="39"/>
    </location>
</feature>
<dbReference type="PANTHER" id="PTHR39080">
    <property type="entry name" value="50S RIBOSOMAL PROTEIN L28"/>
    <property type="match status" value="1"/>
</dbReference>
<dbReference type="SUPFAM" id="SSF143800">
    <property type="entry name" value="L28p-like"/>
    <property type="match status" value="1"/>
</dbReference>
<keyword evidence="3 5" id="KW-0687">Ribonucleoprotein</keyword>
<dbReference type="GO" id="GO:1990904">
    <property type="term" value="C:ribonucleoprotein complex"/>
    <property type="evidence" value="ECO:0007669"/>
    <property type="project" value="UniProtKB-KW"/>
</dbReference>
<dbReference type="GO" id="GO:0005840">
    <property type="term" value="C:ribosome"/>
    <property type="evidence" value="ECO:0007669"/>
    <property type="project" value="UniProtKB-KW"/>
</dbReference>
<evidence type="ECO:0000256" key="3">
    <source>
        <dbReference type="ARBA" id="ARBA00023274"/>
    </source>
</evidence>
<dbReference type="InterPro" id="IPR026569">
    <property type="entry name" value="Ribosomal_bL28"/>
</dbReference>
<dbReference type="InterPro" id="IPR034704">
    <property type="entry name" value="Ribosomal_bL28/bL31-like_sf"/>
</dbReference>
<evidence type="ECO:0000256" key="4">
    <source>
        <dbReference type="ARBA" id="ARBA00035174"/>
    </source>
</evidence>
<dbReference type="AlphaFoldDB" id="A0A5P2WZI9"/>
<dbReference type="GO" id="GO:0003735">
    <property type="term" value="F:structural constituent of ribosome"/>
    <property type="evidence" value="ECO:0007669"/>
    <property type="project" value="InterPro"/>
</dbReference>
<dbReference type="NCBIfam" id="TIGR00009">
    <property type="entry name" value="L28"/>
    <property type="match status" value="1"/>
</dbReference>
<evidence type="ECO:0000256" key="1">
    <source>
        <dbReference type="ARBA" id="ARBA00008760"/>
    </source>
</evidence>
<dbReference type="InterPro" id="IPR050096">
    <property type="entry name" value="Bacterial_rp_bL28"/>
</dbReference>
<gene>
    <name evidence="5 7" type="primary">rpmB</name>
    <name evidence="7" type="ORF">CP982_01710</name>
</gene>
<dbReference type="OrthoDB" id="9805609at2"/>
<dbReference type="InterPro" id="IPR037147">
    <property type="entry name" value="Ribosomal_bL28_sf"/>
</dbReference>
<dbReference type="HAMAP" id="MF_00373">
    <property type="entry name" value="Ribosomal_bL28"/>
    <property type="match status" value="1"/>
</dbReference>
<protein>
    <recommendedName>
        <fullName evidence="4 5">Large ribosomal subunit protein bL28</fullName>
    </recommendedName>
</protein>
<comment type="similarity">
    <text evidence="1 5">Belongs to the bacterial ribosomal protein bL28 family.</text>
</comment>
<dbReference type="EMBL" id="CP023690">
    <property type="protein sequence ID" value="QEV57591.1"/>
    <property type="molecule type" value="Genomic_DNA"/>
</dbReference>
<dbReference type="Gene3D" id="2.30.170.40">
    <property type="entry name" value="Ribosomal protein L28/L24"/>
    <property type="match status" value="1"/>
</dbReference>
<sequence>MMSSRCDVCSKQPSFGKRVARSGSRAQSRHVRGRSSRRFNPNIQSVRAVKDGTPLRMNVCTSCIKAGKVDRRVSA</sequence>
<dbReference type="InterPro" id="IPR001383">
    <property type="entry name" value="Ribosomal_bL28_bact-type"/>
</dbReference>
<evidence type="ECO:0000313" key="8">
    <source>
        <dbReference type="Proteomes" id="UP000326505"/>
    </source>
</evidence>
<dbReference type="PANTHER" id="PTHR39080:SF1">
    <property type="entry name" value="LARGE RIBOSOMAL SUBUNIT PROTEIN BL28A"/>
    <property type="match status" value="1"/>
</dbReference>
<reference evidence="7 8" key="1">
    <citation type="submission" date="2017-09" db="EMBL/GenBank/DDBJ databases">
        <authorList>
            <person name="Lee N."/>
            <person name="Cho B.-K."/>
        </authorList>
    </citation>
    <scope>NUCLEOTIDE SEQUENCE [LARGE SCALE GENOMIC DNA]</scope>
    <source>
        <strain evidence="7 8">ATCC 27465</strain>
    </source>
</reference>
<evidence type="ECO:0000256" key="2">
    <source>
        <dbReference type="ARBA" id="ARBA00022980"/>
    </source>
</evidence>
<keyword evidence="2 5" id="KW-0689">Ribosomal protein</keyword>
<evidence type="ECO:0000256" key="5">
    <source>
        <dbReference type="HAMAP-Rule" id="MF_00373"/>
    </source>
</evidence>
<evidence type="ECO:0000313" key="7">
    <source>
        <dbReference type="EMBL" id="QEV57591.1"/>
    </source>
</evidence>
<accession>A0A5P2WZI9</accession>
<dbReference type="GO" id="GO:0006412">
    <property type="term" value="P:translation"/>
    <property type="evidence" value="ECO:0007669"/>
    <property type="project" value="UniProtKB-UniRule"/>
</dbReference>
<organism evidence="7 8">
    <name type="scientific">Streptomyces spectabilis</name>
    <dbReference type="NCBI Taxonomy" id="68270"/>
    <lineage>
        <taxon>Bacteria</taxon>
        <taxon>Bacillati</taxon>
        <taxon>Actinomycetota</taxon>
        <taxon>Actinomycetes</taxon>
        <taxon>Kitasatosporales</taxon>
        <taxon>Streptomycetaceae</taxon>
        <taxon>Streptomyces</taxon>
    </lineage>
</organism>
<feature type="compositionally biased region" description="Basic residues" evidence="6">
    <location>
        <begin position="27"/>
        <end position="37"/>
    </location>
</feature>
<evidence type="ECO:0000256" key="6">
    <source>
        <dbReference type="SAM" id="MobiDB-lite"/>
    </source>
</evidence>
<dbReference type="KEGG" id="sspb:CP982_01710"/>
<dbReference type="Proteomes" id="UP000326505">
    <property type="component" value="Chromosome"/>
</dbReference>
<proteinExistence type="inferred from homology"/>